<dbReference type="NCBIfam" id="TIGR00157">
    <property type="entry name" value="ribosome small subunit-dependent GTPase A"/>
    <property type="match status" value="1"/>
</dbReference>
<keyword evidence="3" id="KW-0479">Metal-binding</keyword>
<evidence type="ECO:0000259" key="11">
    <source>
        <dbReference type="PROSITE" id="PS50936"/>
    </source>
</evidence>
<keyword evidence="5" id="KW-0547">Nucleotide-binding</keyword>
<dbReference type="PANTHER" id="PTHR32120">
    <property type="entry name" value="SMALL RIBOSOMAL SUBUNIT BIOGENESIS GTPASE RSGA"/>
    <property type="match status" value="1"/>
</dbReference>
<evidence type="ECO:0000256" key="4">
    <source>
        <dbReference type="ARBA" id="ARBA00022730"/>
    </source>
</evidence>
<dbReference type="SUPFAM" id="SSF52540">
    <property type="entry name" value="P-loop containing nucleoside triphosphate hydrolases"/>
    <property type="match status" value="1"/>
</dbReference>
<evidence type="ECO:0000256" key="10">
    <source>
        <dbReference type="SAM" id="MobiDB-lite"/>
    </source>
</evidence>
<gene>
    <name evidence="13" type="ORF">UFOPK3046_00580</name>
</gene>
<dbReference type="GO" id="GO:0019843">
    <property type="term" value="F:rRNA binding"/>
    <property type="evidence" value="ECO:0007669"/>
    <property type="project" value="UniProtKB-KW"/>
</dbReference>
<evidence type="ECO:0000256" key="1">
    <source>
        <dbReference type="ARBA" id="ARBA00022490"/>
    </source>
</evidence>
<keyword evidence="7" id="KW-0862">Zinc</keyword>
<feature type="domain" description="EngC GTPase" evidence="11">
    <location>
        <begin position="111"/>
        <end position="260"/>
    </location>
</feature>
<dbReference type="GO" id="GO:0046872">
    <property type="term" value="F:metal ion binding"/>
    <property type="evidence" value="ECO:0007669"/>
    <property type="project" value="UniProtKB-KW"/>
</dbReference>
<feature type="compositionally biased region" description="Basic and acidic residues" evidence="10">
    <location>
        <begin position="332"/>
        <end position="344"/>
    </location>
</feature>
<dbReference type="AlphaFoldDB" id="A0A6J6Y0C8"/>
<evidence type="ECO:0000256" key="2">
    <source>
        <dbReference type="ARBA" id="ARBA00022517"/>
    </source>
</evidence>
<dbReference type="EMBL" id="CAFAAQ010000035">
    <property type="protein sequence ID" value="CAB4801284.1"/>
    <property type="molecule type" value="Genomic_DNA"/>
</dbReference>
<keyword evidence="6" id="KW-0378">Hydrolase</keyword>
<evidence type="ECO:0000259" key="12">
    <source>
        <dbReference type="PROSITE" id="PS51721"/>
    </source>
</evidence>
<evidence type="ECO:0000256" key="8">
    <source>
        <dbReference type="ARBA" id="ARBA00022884"/>
    </source>
</evidence>
<evidence type="ECO:0000256" key="7">
    <source>
        <dbReference type="ARBA" id="ARBA00022833"/>
    </source>
</evidence>
<dbReference type="CDD" id="cd01854">
    <property type="entry name" value="YjeQ_EngC"/>
    <property type="match status" value="1"/>
</dbReference>
<dbReference type="PROSITE" id="PS51721">
    <property type="entry name" value="G_CP"/>
    <property type="match status" value="1"/>
</dbReference>
<dbReference type="HAMAP" id="MF_01820">
    <property type="entry name" value="GTPase_RsgA"/>
    <property type="match status" value="1"/>
</dbReference>
<evidence type="ECO:0000256" key="3">
    <source>
        <dbReference type="ARBA" id="ARBA00022723"/>
    </source>
</evidence>
<organism evidence="13">
    <name type="scientific">freshwater metagenome</name>
    <dbReference type="NCBI Taxonomy" id="449393"/>
    <lineage>
        <taxon>unclassified sequences</taxon>
        <taxon>metagenomes</taxon>
        <taxon>ecological metagenomes</taxon>
    </lineage>
</organism>
<feature type="region of interest" description="Disordered" evidence="10">
    <location>
        <begin position="332"/>
        <end position="376"/>
    </location>
</feature>
<dbReference type="PROSITE" id="PS50936">
    <property type="entry name" value="ENGC_GTPASE"/>
    <property type="match status" value="1"/>
</dbReference>
<reference evidence="13" key="1">
    <citation type="submission" date="2020-05" db="EMBL/GenBank/DDBJ databases">
        <authorList>
            <person name="Chiriac C."/>
            <person name="Salcher M."/>
            <person name="Ghai R."/>
            <person name="Kavagutti S V."/>
        </authorList>
    </citation>
    <scope>NUCLEOTIDE SEQUENCE</scope>
</reference>
<keyword evidence="1" id="KW-0963">Cytoplasm</keyword>
<evidence type="ECO:0000256" key="9">
    <source>
        <dbReference type="ARBA" id="ARBA00023134"/>
    </source>
</evidence>
<dbReference type="Gene3D" id="3.40.50.300">
    <property type="entry name" value="P-loop containing nucleotide triphosphate hydrolases"/>
    <property type="match status" value="1"/>
</dbReference>
<keyword evidence="2" id="KW-0690">Ribosome biogenesis</keyword>
<evidence type="ECO:0000313" key="13">
    <source>
        <dbReference type="EMBL" id="CAB4801284.1"/>
    </source>
</evidence>
<keyword evidence="8" id="KW-0694">RNA-binding</keyword>
<dbReference type="GO" id="GO:0042254">
    <property type="term" value="P:ribosome biogenesis"/>
    <property type="evidence" value="ECO:0007669"/>
    <property type="project" value="UniProtKB-KW"/>
</dbReference>
<dbReference type="GO" id="GO:0003924">
    <property type="term" value="F:GTPase activity"/>
    <property type="evidence" value="ECO:0007669"/>
    <property type="project" value="InterPro"/>
</dbReference>
<keyword evidence="9" id="KW-0342">GTP-binding</keyword>
<dbReference type="InterPro" id="IPR010914">
    <property type="entry name" value="RsgA_GTPase_dom"/>
</dbReference>
<accession>A0A6J6Y0C8</accession>
<dbReference type="Gene3D" id="1.10.40.50">
    <property type="entry name" value="Probable gtpase engc, domain 3"/>
    <property type="match status" value="1"/>
</dbReference>
<keyword evidence="4" id="KW-0699">rRNA-binding</keyword>
<evidence type="ECO:0000256" key="5">
    <source>
        <dbReference type="ARBA" id="ARBA00022741"/>
    </source>
</evidence>
<proteinExistence type="inferred from homology"/>
<dbReference type="PANTHER" id="PTHR32120:SF10">
    <property type="entry name" value="SMALL RIBOSOMAL SUBUNIT BIOGENESIS GTPASE RSGA"/>
    <property type="match status" value="1"/>
</dbReference>
<sequence>MPPVLDQPQMQPPGWNNHWAQEWSTSQADGLIPCRVVRIDKGGIMAATSSGEEHLVVAAKAVRRVVVGDLCGLDLAAGRIELILPRRTVFERRSPGVARDQLQLQSRPLAANMDRVFVLQPLESGVNLTRLARELVLAWESGAQPVVILTKADLVSAEWAEKERSEAQRFAPGVEVHVISTRSAHGLHELRSLHLAGHTIAMLGASGAGKSSLVNALAGHEVQLVAEVRDNDRRGRHTTSAGQIIELEDGALLIDTPGIRGVGLWSADDGFEKAFEDLSLYVQQCRFADCTHTTEPGCGLLAAVAQGEIGADRVHVFQELAVELEQLEVGLETREREEQRERNQRARRKAKRRDDDSSESTGRSYELGEAEDESEA</sequence>
<evidence type="ECO:0000256" key="6">
    <source>
        <dbReference type="ARBA" id="ARBA00022801"/>
    </source>
</evidence>
<dbReference type="GO" id="GO:0005525">
    <property type="term" value="F:GTP binding"/>
    <property type="evidence" value="ECO:0007669"/>
    <property type="project" value="UniProtKB-KW"/>
</dbReference>
<dbReference type="InterPro" id="IPR027417">
    <property type="entry name" value="P-loop_NTPase"/>
</dbReference>
<dbReference type="InterPro" id="IPR030378">
    <property type="entry name" value="G_CP_dom"/>
</dbReference>
<name>A0A6J6Y0C8_9ZZZZ</name>
<feature type="domain" description="CP-type G" evidence="12">
    <location>
        <begin position="102"/>
        <end position="262"/>
    </location>
</feature>
<dbReference type="Pfam" id="PF03193">
    <property type="entry name" value="RsgA_GTPase"/>
    <property type="match status" value="1"/>
</dbReference>
<dbReference type="InterPro" id="IPR004881">
    <property type="entry name" value="Ribosome_biogen_GTPase_RsgA"/>
</dbReference>
<protein>
    <submittedName>
        <fullName evidence="13">Unannotated protein</fullName>
    </submittedName>
</protein>